<reference evidence="1 2" key="1">
    <citation type="submission" date="2021-01" db="EMBL/GenBank/DDBJ databases">
        <title>Sequencing the genomes of 1000 actinobacteria strains.</title>
        <authorList>
            <person name="Klenk H.-P."/>
        </authorList>
    </citation>
    <scope>NUCLEOTIDE SEQUENCE [LARGE SCALE GENOMIC DNA]</scope>
    <source>
        <strain evidence="1 2">DSM 18662</strain>
    </source>
</reference>
<keyword evidence="2" id="KW-1185">Reference proteome</keyword>
<name>A0ABS2RHR7_9ACTN</name>
<dbReference type="RefSeq" id="WP_204916390.1">
    <property type="nucleotide sequence ID" value="NZ_BAAAQP010000011.1"/>
</dbReference>
<dbReference type="Proteomes" id="UP000704762">
    <property type="component" value="Unassembled WGS sequence"/>
</dbReference>
<accession>A0ABS2RHR7</accession>
<organism evidence="1 2">
    <name type="scientific">Microlunatus panaciterrae</name>
    <dbReference type="NCBI Taxonomy" id="400768"/>
    <lineage>
        <taxon>Bacteria</taxon>
        <taxon>Bacillati</taxon>
        <taxon>Actinomycetota</taxon>
        <taxon>Actinomycetes</taxon>
        <taxon>Propionibacteriales</taxon>
        <taxon>Propionibacteriaceae</taxon>
        <taxon>Microlunatus</taxon>
    </lineage>
</organism>
<sequence>MTQRIPTADDVRRNAQDLWTWMRADPKNFARVFALVFGLVEGASQVHWHRTHGYRAVSIRGSIAYAKAKPLRVTVDTLVSWSPQIIALIQRRGGQD</sequence>
<gene>
    <name evidence="1" type="ORF">JOE57_000667</name>
</gene>
<evidence type="ECO:0000313" key="2">
    <source>
        <dbReference type="Proteomes" id="UP000704762"/>
    </source>
</evidence>
<evidence type="ECO:0000313" key="1">
    <source>
        <dbReference type="EMBL" id="MBM7797746.1"/>
    </source>
</evidence>
<proteinExistence type="predicted"/>
<protein>
    <submittedName>
        <fullName evidence="1">Uncharacterized protein</fullName>
    </submittedName>
</protein>
<dbReference type="EMBL" id="JAFBCF010000001">
    <property type="protein sequence ID" value="MBM7797746.1"/>
    <property type="molecule type" value="Genomic_DNA"/>
</dbReference>
<comment type="caution">
    <text evidence="1">The sequence shown here is derived from an EMBL/GenBank/DDBJ whole genome shotgun (WGS) entry which is preliminary data.</text>
</comment>